<dbReference type="STRING" id="60517.A0A0R3W631"/>
<keyword evidence="1" id="KW-0862">Zinc</keyword>
<dbReference type="GO" id="GO:0005689">
    <property type="term" value="C:U12-type spliceosomal complex"/>
    <property type="evidence" value="ECO:0007669"/>
    <property type="project" value="InterPro"/>
</dbReference>
<evidence type="ECO:0000259" key="5">
    <source>
        <dbReference type="PROSITE" id="PS50158"/>
    </source>
</evidence>
<dbReference type="SUPFAM" id="SSF54928">
    <property type="entry name" value="RNA-binding domain, RBD"/>
    <property type="match status" value="1"/>
</dbReference>
<dbReference type="EMBL" id="UYRS01018429">
    <property type="protein sequence ID" value="VDK35366.1"/>
    <property type="molecule type" value="Genomic_DNA"/>
</dbReference>
<evidence type="ECO:0000313" key="8">
    <source>
        <dbReference type="WBParaSite" id="TASK_0000562401-mRNA-1"/>
    </source>
</evidence>
<keyword evidence="7" id="KW-1185">Reference proteome</keyword>
<dbReference type="InterPro" id="IPR000504">
    <property type="entry name" value="RRM_dom"/>
</dbReference>
<dbReference type="InterPro" id="IPR044598">
    <property type="entry name" value="ZCRB1"/>
</dbReference>
<dbReference type="Proteomes" id="UP000282613">
    <property type="component" value="Unassembled WGS sequence"/>
</dbReference>
<evidence type="ECO:0000256" key="2">
    <source>
        <dbReference type="PROSITE-ProRule" id="PRU00176"/>
    </source>
</evidence>
<evidence type="ECO:0000256" key="1">
    <source>
        <dbReference type="PROSITE-ProRule" id="PRU00047"/>
    </source>
</evidence>
<feature type="compositionally biased region" description="Basic and acidic residues" evidence="3">
    <location>
        <begin position="182"/>
        <end position="200"/>
    </location>
</feature>
<dbReference type="OrthoDB" id="267048at2759"/>
<name>A0A0R3W631_TAEAS</name>
<dbReference type="Gene3D" id="3.30.70.330">
    <property type="match status" value="2"/>
</dbReference>
<feature type="domain" description="CCHC-type" evidence="5">
    <location>
        <begin position="150"/>
        <end position="166"/>
    </location>
</feature>
<feature type="region of interest" description="Disordered" evidence="3">
    <location>
        <begin position="174"/>
        <end position="206"/>
    </location>
</feature>
<reference evidence="8" key="1">
    <citation type="submission" date="2017-02" db="UniProtKB">
        <authorList>
            <consortium name="WormBaseParasite"/>
        </authorList>
    </citation>
    <scope>IDENTIFICATION</scope>
</reference>
<feature type="compositionally biased region" description="Acidic residues" evidence="3">
    <location>
        <begin position="248"/>
        <end position="257"/>
    </location>
</feature>
<dbReference type="InterPro" id="IPR001878">
    <property type="entry name" value="Znf_CCHC"/>
</dbReference>
<evidence type="ECO:0000313" key="6">
    <source>
        <dbReference type="EMBL" id="VDK35366.1"/>
    </source>
</evidence>
<sequence length="257" mass="29133">MKGIGSKLAPSRSTVYVSNVPFSLTNSDLHKLLERHGQITKYVVMALLPNLTHVCCFIKCAAGMWSEMCGSVFELFYKRIKRVTVLKDKLTRKSKGVAFVLFLSVEDAQRCVRHLNGSEMLGRQIKASIAVDNGRAAEFIRRREYPDKSRCYECGKSGHLSYTCPNNVLGARVRPRNKRSERKPQRESSRSVASDERELHECEEDGVDRESIVDTWSAVVNFSRSLTDSIASGSPPRKRLKIRQDSYFSDEESFENA</sequence>
<dbReference type="PANTHER" id="PTHR46259:SF1">
    <property type="entry name" value="ZINC FINGER CCHC-TYPE AND RNA-BINDING MOTIF-CONTAINING PROTEIN 1"/>
    <property type="match status" value="1"/>
</dbReference>
<gene>
    <name evidence="6" type="ORF">TASK_LOCUS5625</name>
</gene>
<dbReference type="GO" id="GO:0000398">
    <property type="term" value="P:mRNA splicing, via spliceosome"/>
    <property type="evidence" value="ECO:0007669"/>
    <property type="project" value="InterPro"/>
</dbReference>
<proteinExistence type="predicted"/>
<dbReference type="GO" id="GO:0003723">
    <property type="term" value="F:RNA binding"/>
    <property type="evidence" value="ECO:0007669"/>
    <property type="project" value="UniProtKB-UniRule"/>
</dbReference>
<keyword evidence="1" id="KW-0479">Metal-binding</keyword>
<organism evidence="8">
    <name type="scientific">Taenia asiatica</name>
    <name type="common">Asian tapeworm</name>
    <dbReference type="NCBI Taxonomy" id="60517"/>
    <lineage>
        <taxon>Eukaryota</taxon>
        <taxon>Metazoa</taxon>
        <taxon>Spiralia</taxon>
        <taxon>Lophotrochozoa</taxon>
        <taxon>Platyhelminthes</taxon>
        <taxon>Cestoda</taxon>
        <taxon>Eucestoda</taxon>
        <taxon>Cyclophyllidea</taxon>
        <taxon>Taeniidae</taxon>
        <taxon>Taenia</taxon>
    </lineage>
</organism>
<keyword evidence="1" id="KW-0863">Zinc-finger</keyword>
<dbReference type="GO" id="GO:0008270">
    <property type="term" value="F:zinc ion binding"/>
    <property type="evidence" value="ECO:0007669"/>
    <property type="project" value="UniProtKB-KW"/>
</dbReference>
<accession>A0A0R3W631</accession>
<dbReference type="PROSITE" id="PS50102">
    <property type="entry name" value="RRM"/>
    <property type="match status" value="1"/>
</dbReference>
<dbReference type="SUPFAM" id="SSF57756">
    <property type="entry name" value="Retrovirus zinc finger-like domains"/>
    <property type="match status" value="1"/>
</dbReference>
<protein>
    <submittedName>
        <fullName evidence="8">U11/U12 small nuclear ribonucleoprotein 31 kDa protein</fullName>
    </submittedName>
</protein>
<dbReference type="AlphaFoldDB" id="A0A0R3W631"/>
<dbReference type="Gene3D" id="4.10.60.10">
    <property type="entry name" value="Zinc finger, CCHC-type"/>
    <property type="match status" value="1"/>
</dbReference>
<dbReference type="InterPro" id="IPR036875">
    <property type="entry name" value="Znf_CCHC_sf"/>
</dbReference>
<dbReference type="InterPro" id="IPR035979">
    <property type="entry name" value="RBD_domain_sf"/>
</dbReference>
<dbReference type="WBParaSite" id="TASK_0000562401-mRNA-1">
    <property type="protein sequence ID" value="TASK_0000562401-mRNA-1"/>
    <property type="gene ID" value="TASK_0000562401"/>
</dbReference>
<dbReference type="Pfam" id="PF00076">
    <property type="entry name" value="RRM_1"/>
    <property type="match status" value="1"/>
</dbReference>
<feature type="region of interest" description="Disordered" evidence="3">
    <location>
        <begin position="227"/>
        <end position="257"/>
    </location>
</feature>
<reference evidence="6 7" key="2">
    <citation type="submission" date="2018-11" db="EMBL/GenBank/DDBJ databases">
        <authorList>
            <consortium name="Pathogen Informatics"/>
        </authorList>
    </citation>
    <scope>NUCLEOTIDE SEQUENCE [LARGE SCALE GENOMIC DNA]</scope>
</reference>
<dbReference type="SMART" id="SM00360">
    <property type="entry name" value="RRM"/>
    <property type="match status" value="1"/>
</dbReference>
<evidence type="ECO:0000259" key="4">
    <source>
        <dbReference type="PROSITE" id="PS50102"/>
    </source>
</evidence>
<dbReference type="InterPro" id="IPR012677">
    <property type="entry name" value="Nucleotide-bd_a/b_plait_sf"/>
</dbReference>
<dbReference type="PROSITE" id="PS50158">
    <property type="entry name" value="ZF_CCHC"/>
    <property type="match status" value="1"/>
</dbReference>
<dbReference type="PANTHER" id="PTHR46259">
    <property type="entry name" value="ZINC FINGER CCHC-TYPE AND RNA-BINDING MOTIF-CONTAINING PROTEIN 1"/>
    <property type="match status" value="1"/>
</dbReference>
<dbReference type="SMART" id="SM00343">
    <property type="entry name" value="ZnF_C2HC"/>
    <property type="match status" value="1"/>
</dbReference>
<feature type="domain" description="RRM" evidence="4">
    <location>
        <begin position="13"/>
        <end position="132"/>
    </location>
</feature>
<evidence type="ECO:0000313" key="7">
    <source>
        <dbReference type="Proteomes" id="UP000282613"/>
    </source>
</evidence>
<evidence type="ECO:0000256" key="3">
    <source>
        <dbReference type="SAM" id="MobiDB-lite"/>
    </source>
</evidence>
<keyword evidence="2" id="KW-0694">RNA-binding</keyword>